<proteinExistence type="predicted"/>
<dbReference type="GO" id="GO:0004857">
    <property type="term" value="F:enzyme inhibitor activity"/>
    <property type="evidence" value="ECO:0007669"/>
    <property type="project" value="InterPro"/>
</dbReference>
<dbReference type="InterPro" id="IPR006501">
    <property type="entry name" value="Pectinesterase_inhib_dom"/>
</dbReference>
<dbReference type="AlphaFoldDB" id="A0AAD8ID74"/>
<dbReference type="Pfam" id="PF04043">
    <property type="entry name" value="PMEI"/>
    <property type="match status" value="1"/>
</dbReference>
<gene>
    <name evidence="3" type="ORF">POM88_020624</name>
</gene>
<dbReference type="NCBIfam" id="TIGR01614">
    <property type="entry name" value="PME_inhib"/>
    <property type="match status" value="1"/>
</dbReference>
<protein>
    <submittedName>
        <fullName evidence="3">Pectinesterase/pectinesterase inhibitor 20</fullName>
    </submittedName>
</protein>
<keyword evidence="4" id="KW-1185">Reference proteome</keyword>
<feature type="domain" description="Pectinesterase inhibitor" evidence="2">
    <location>
        <begin position="3"/>
        <end position="158"/>
    </location>
</feature>
<feature type="compositionally biased region" description="Polar residues" evidence="1">
    <location>
        <begin position="170"/>
        <end position="182"/>
    </location>
</feature>
<dbReference type="SMART" id="SM00856">
    <property type="entry name" value="PMEI"/>
    <property type="match status" value="1"/>
</dbReference>
<reference evidence="3" key="1">
    <citation type="submission" date="2023-02" db="EMBL/GenBank/DDBJ databases">
        <title>Genome of toxic invasive species Heracleum sosnowskyi carries increased number of genes despite the absence of recent whole-genome duplications.</title>
        <authorList>
            <person name="Schelkunov M."/>
            <person name="Shtratnikova V."/>
            <person name="Makarenko M."/>
            <person name="Klepikova A."/>
            <person name="Omelchenko D."/>
            <person name="Novikova G."/>
            <person name="Obukhova E."/>
            <person name="Bogdanov V."/>
            <person name="Penin A."/>
            <person name="Logacheva M."/>
        </authorList>
    </citation>
    <scope>NUCLEOTIDE SEQUENCE</scope>
    <source>
        <strain evidence="3">Hsosn_3</strain>
        <tissue evidence="3">Leaf</tissue>
    </source>
</reference>
<dbReference type="Gene3D" id="1.20.140.40">
    <property type="entry name" value="Invertase/pectin methylesterase inhibitor family protein"/>
    <property type="match status" value="1"/>
</dbReference>
<comment type="caution">
    <text evidence="3">The sequence shown here is derived from an EMBL/GenBank/DDBJ whole genome shotgun (WGS) entry which is preliminary data.</text>
</comment>
<dbReference type="SUPFAM" id="SSF101148">
    <property type="entry name" value="Plant invertase/pectin methylesterase inhibitor"/>
    <property type="match status" value="1"/>
</dbReference>
<evidence type="ECO:0000256" key="1">
    <source>
        <dbReference type="SAM" id="MobiDB-lite"/>
    </source>
</evidence>
<dbReference type="PANTHER" id="PTHR31707">
    <property type="entry name" value="PECTINESTERASE"/>
    <property type="match status" value="1"/>
</dbReference>
<name>A0AAD8ID74_9APIA</name>
<organism evidence="3 4">
    <name type="scientific">Heracleum sosnowskyi</name>
    <dbReference type="NCBI Taxonomy" id="360622"/>
    <lineage>
        <taxon>Eukaryota</taxon>
        <taxon>Viridiplantae</taxon>
        <taxon>Streptophyta</taxon>
        <taxon>Embryophyta</taxon>
        <taxon>Tracheophyta</taxon>
        <taxon>Spermatophyta</taxon>
        <taxon>Magnoliopsida</taxon>
        <taxon>eudicotyledons</taxon>
        <taxon>Gunneridae</taxon>
        <taxon>Pentapetalae</taxon>
        <taxon>asterids</taxon>
        <taxon>campanulids</taxon>
        <taxon>Apiales</taxon>
        <taxon>Apiaceae</taxon>
        <taxon>Apioideae</taxon>
        <taxon>apioid superclade</taxon>
        <taxon>Tordylieae</taxon>
        <taxon>Tordyliinae</taxon>
        <taxon>Heracleum</taxon>
    </lineage>
</organism>
<dbReference type="CDD" id="cd15798">
    <property type="entry name" value="PMEI-like_3"/>
    <property type="match status" value="1"/>
</dbReference>
<dbReference type="InterPro" id="IPR035513">
    <property type="entry name" value="Invertase/methylesterase_inhib"/>
</dbReference>
<sequence length="240" mass="26612">MADNISSSASICDSTPYPSSCISSLPTNYNTTKANVYNFCQFSIRKSMSNARKFKLLTEKYQRSSAALSTGVIRALEDCHLLADLNMNFLTSSLQSVSTKGLSSSKAEDVQTLLSSILTNTQTCLDGLQETASTWNQKNGISAPLANDIKLFSVSLSLFNRGWGHKMNEGPSNPSKKQQAGFKNSPLPLKISSKNKALSEKHGRKLLQTDDDEVPIVNLWFMMINRIQQHWTLDYAMELE</sequence>
<reference evidence="3" key="2">
    <citation type="submission" date="2023-05" db="EMBL/GenBank/DDBJ databases">
        <authorList>
            <person name="Schelkunov M.I."/>
        </authorList>
    </citation>
    <scope>NUCLEOTIDE SEQUENCE</scope>
    <source>
        <strain evidence="3">Hsosn_3</strain>
        <tissue evidence="3">Leaf</tissue>
    </source>
</reference>
<dbReference type="EMBL" id="JAUIZM010000005">
    <property type="protein sequence ID" value="KAK1382889.1"/>
    <property type="molecule type" value="Genomic_DNA"/>
</dbReference>
<feature type="region of interest" description="Disordered" evidence="1">
    <location>
        <begin position="167"/>
        <end position="186"/>
    </location>
</feature>
<accession>A0AAD8ID74</accession>
<dbReference type="Proteomes" id="UP001237642">
    <property type="component" value="Unassembled WGS sequence"/>
</dbReference>
<evidence type="ECO:0000313" key="3">
    <source>
        <dbReference type="EMBL" id="KAK1382889.1"/>
    </source>
</evidence>
<evidence type="ECO:0000259" key="2">
    <source>
        <dbReference type="SMART" id="SM00856"/>
    </source>
</evidence>
<evidence type="ECO:0000313" key="4">
    <source>
        <dbReference type="Proteomes" id="UP001237642"/>
    </source>
</evidence>